<dbReference type="PRINTS" id="PR00038">
    <property type="entry name" value="HTHLUXR"/>
</dbReference>
<dbReference type="SMART" id="SM00421">
    <property type="entry name" value="HTH_LUXR"/>
    <property type="match status" value="1"/>
</dbReference>
<dbReference type="PANTHER" id="PTHR16305:SF35">
    <property type="entry name" value="TRANSCRIPTIONAL ACTIVATOR DOMAIN"/>
    <property type="match status" value="1"/>
</dbReference>
<dbReference type="InterPro" id="IPR016032">
    <property type="entry name" value="Sig_transdc_resp-reg_C-effctor"/>
</dbReference>
<dbReference type="PANTHER" id="PTHR16305">
    <property type="entry name" value="TESTICULAR SOLUBLE ADENYLYL CYCLASE"/>
    <property type="match status" value="1"/>
</dbReference>
<proteinExistence type="predicted"/>
<evidence type="ECO:0000256" key="1">
    <source>
        <dbReference type="ARBA" id="ARBA00022741"/>
    </source>
</evidence>
<dbReference type="Proteomes" id="UP000637578">
    <property type="component" value="Unassembled WGS sequence"/>
</dbReference>
<dbReference type="SUPFAM" id="SSF46894">
    <property type="entry name" value="C-terminal effector domain of the bipartite response regulators"/>
    <property type="match status" value="1"/>
</dbReference>
<dbReference type="InterPro" id="IPR011990">
    <property type="entry name" value="TPR-like_helical_dom_sf"/>
</dbReference>
<evidence type="ECO:0000259" key="3">
    <source>
        <dbReference type="PROSITE" id="PS50043"/>
    </source>
</evidence>
<dbReference type="InterPro" id="IPR027417">
    <property type="entry name" value="P-loop_NTPase"/>
</dbReference>
<evidence type="ECO:0000256" key="2">
    <source>
        <dbReference type="ARBA" id="ARBA00022840"/>
    </source>
</evidence>
<dbReference type="Gene3D" id="1.10.10.10">
    <property type="entry name" value="Winged helix-like DNA-binding domain superfamily/Winged helix DNA-binding domain"/>
    <property type="match status" value="1"/>
</dbReference>
<dbReference type="EMBL" id="BMMK01000007">
    <property type="protein sequence ID" value="GGM49873.1"/>
    <property type="molecule type" value="Genomic_DNA"/>
</dbReference>
<dbReference type="CDD" id="cd06170">
    <property type="entry name" value="LuxR_C_like"/>
    <property type="match status" value="1"/>
</dbReference>
<dbReference type="InterPro" id="IPR041664">
    <property type="entry name" value="AAA_16"/>
</dbReference>
<reference evidence="4" key="1">
    <citation type="journal article" date="2014" name="Int. J. Syst. Evol. Microbiol.">
        <title>Complete genome sequence of Corynebacterium casei LMG S-19264T (=DSM 44701T), isolated from a smear-ripened cheese.</title>
        <authorList>
            <consortium name="US DOE Joint Genome Institute (JGI-PGF)"/>
            <person name="Walter F."/>
            <person name="Albersmeier A."/>
            <person name="Kalinowski J."/>
            <person name="Ruckert C."/>
        </authorList>
    </citation>
    <scope>NUCLEOTIDE SEQUENCE</scope>
    <source>
        <strain evidence="4">CGMCC 4.5737</strain>
    </source>
</reference>
<feature type="domain" description="HTH luxR-type" evidence="3">
    <location>
        <begin position="866"/>
        <end position="931"/>
    </location>
</feature>
<keyword evidence="1" id="KW-0547">Nucleotide-binding</keyword>
<gene>
    <name evidence="4" type="ORF">GCM10012275_20980</name>
</gene>
<keyword evidence="5" id="KW-1185">Reference proteome</keyword>
<dbReference type="PROSITE" id="PS00622">
    <property type="entry name" value="HTH_LUXR_1"/>
    <property type="match status" value="1"/>
</dbReference>
<evidence type="ECO:0000313" key="4">
    <source>
        <dbReference type="EMBL" id="GGM49873.1"/>
    </source>
</evidence>
<dbReference type="AlphaFoldDB" id="A0A8J3FW30"/>
<dbReference type="SUPFAM" id="SSF48452">
    <property type="entry name" value="TPR-like"/>
    <property type="match status" value="1"/>
</dbReference>
<dbReference type="Pfam" id="PF13191">
    <property type="entry name" value="AAA_16"/>
    <property type="match status" value="1"/>
</dbReference>
<dbReference type="PROSITE" id="PS50043">
    <property type="entry name" value="HTH_LUXR_2"/>
    <property type="match status" value="1"/>
</dbReference>
<dbReference type="SUPFAM" id="SSF52540">
    <property type="entry name" value="P-loop containing nucleoside triphosphate hydrolases"/>
    <property type="match status" value="1"/>
</dbReference>
<evidence type="ECO:0000313" key="5">
    <source>
        <dbReference type="Proteomes" id="UP000637578"/>
    </source>
</evidence>
<dbReference type="GO" id="GO:0003677">
    <property type="term" value="F:DNA binding"/>
    <property type="evidence" value="ECO:0007669"/>
    <property type="project" value="InterPro"/>
</dbReference>
<dbReference type="GO" id="GO:0005524">
    <property type="term" value="F:ATP binding"/>
    <property type="evidence" value="ECO:0007669"/>
    <property type="project" value="UniProtKB-KW"/>
</dbReference>
<comment type="caution">
    <text evidence="4">The sequence shown here is derived from an EMBL/GenBank/DDBJ whole genome shotgun (WGS) entry which is preliminary data.</text>
</comment>
<dbReference type="GO" id="GO:0004016">
    <property type="term" value="F:adenylate cyclase activity"/>
    <property type="evidence" value="ECO:0007669"/>
    <property type="project" value="TreeGrafter"/>
</dbReference>
<accession>A0A8J3FW30</accession>
<name>A0A8J3FW30_9PSEU</name>
<reference evidence="4" key="2">
    <citation type="submission" date="2020-09" db="EMBL/GenBank/DDBJ databases">
        <authorList>
            <person name="Sun Q."/>
            <person name="Zhou Y."/>
        </authorList>
    </citation>
    <scope>NUCLEOTIDE SEQUENCE</scope>
    <source>
        <strain evidence="4">CGMCC 4.5737</strain>
    </source>
</reference>
<dbReference type="InterPro" id="IPR000792">
    <property type="entry name" value="Tscrpt_reg_LuxR_C"/>
</dbReference>
<dbReference type="GO" id="GO:0005737">
    <property type="term" value="C:cytoplasm"/>
    <property type="evidence" value="ECO:0007669"/>
    <property type="project" value="TreeGrafter"/>
</dbReference>
<keyword evidence="2" id="KW-0067">ATP-binding</keyword>
<sequence>MDRAEELERLCELVERVASGRGGAGVIEAEPGLGKTALLGAVIASARDRELRVLHSQAEELEQRLPFGAIATALGLGLGSPDPRLAEIERLLRGGPGNRHSGTTDAQYGLVEAVLDLVDDWCAEGPLVLAVDDLQWADRLSLLILHRLGRLVEQLPLLLLGACRTVPRSPDLDQFRRGMQAHSATWLRLPPLGEPATIELIARLVGHPPGPELAGLVARTAGGNPLYITELVDALARDGRIEPRQGQVEATVTEVPPSLGEAILHRLSFLPRPTFDVLRMASLLGSTFDSADLATVLDRPPTTLVEPLQEAIAAGVLTTSGKHLVFRHDLIRHALYDDVPASLRAALHMQAGQALAGSGAPVERVAEHLLQGTASPGEAIVGWLETEGDRLIARAPALAVELLRRVLNLFGAGEERAAALRVKLCTALLSSGQLKAAEQEARDTLPTVTDPRLEAELRWVLVRAAFEGGSPEALHEVELALASGRLGPVEAARLQAYGAITMYTVGRTEDAEAMAYRAQETARAYGDEPGIPETLLSVGTIRYLAGHYDEAIELLAECRRRASPEHTEPEQLLMLHIVLGFALRDSDRLAEADEAFEAGMRIAPGIGGTYLSNYHVGKAVARYLLGGWDDAVAELEAARQTLDLFGVTRAGINGLQALIAVHRGDLAMLSRCLREAEAAPLTGTGGRLYEYWLVWARGLALEAEGHPEQALDQLFDAWHQGVAGVPQARLHHVSPDVARLAAALGDRDRLRIVAEALDDHPTGQRTPSILGSGELARGLLEESPDRLLAAAGHFRRANRPLYQALAYEHAAVLLARAGDTARARDAASNALDRYTQLDAAWDLARAEARLRDAGLRHGIRAPRRRPKTGWAALTDTERKVARYVTEGLSNPAIANRMYLSRRTVQSHVSSILGKLGLSSRVELAATVSRLQAAAHD</sequence>
<dbReference type="Gene3D" id="1.25.40.10">
    <property type="entry name" value="Tetratricopeptide repeat domain"/>
    <property type="match status" value="1"/>
</dbReference>
<dbReference type="Pfam" id="PF00196">
    <property type="entry name" value="GerE"/>
    <property type="match status" value="1"/>
</dbReference>
<dbReference type="InterPro" id="IPR036388">
    <property type="entry name" value="WH-like_DNA-bd_sf"/>
</dbReference>
<organism evidence="4 5">
    <name type="scientific">Longimycelium tulufanense</name>
    <dbReference type="NCBI Taxonomy" id="907463"/>
    <lineage>
        <taxon>Bacteria</taxon>
        <taxon>Bacillati</taxon>
        <taxon>Actinomycetota</taxon>
        <taxon>Actinomycetes</taxon>
        <taxon>Pseudonocardiales</taxon>
        <taxon>Pseudonocardiaceae</taxon>
        <taxon>Longimycelium</taxon>
    </lineage>
</organism>
<dbReference type="GO" id="GO:0006355">
    <property type="term" value="P:regulation of DNA-templated transcription"/>
    <property type="evidence" value="ECO:0007669"/>
    <property type="project" value="InterPro"/>
</dbReference>
<protein>
    <submittedName>
        <fullName evidence="4">LuxR family transcriptional regulator</fullName>
    </submittedName>
</protein>